<gene>
    <name evidence="1" type="ORF">GZA08_04090</name>
</gene>
<comment type="caution">
    <text evidence="1">The sequence shown here is derived from an EMBL/GenBank/DDBJ whole genome shotgun (WGS) entry which is preliminary data.</text>
</comment>
<accession>A0A6B2JPV8</accession>
<keyword evidence="2" id="KW-1185">Reference proteome</keyword>
<dbReference type="EMBL" id="JAAGAB010000001">
    <property type="protein sequence ID" value="NDV00148.1"/>
    <property type="molecule type" value="Genomic_DNA"/>
</dbReference>
<reference evidence="1 2" key="1">
    <citation type="submission" date="2020-02" db="EMBL/GenBank/DDBJ databases">
        <title>Pseudoroseicyclus tamarix, sp. nov., isolated from offshore sediment of a Tamarix chinensis forest.</title>
        <authorList>
            <person name="Gai Y."/>
        </authorList>
    </citation>
    <scope>NUCLEOTIDE SEQUENCE [LARGE SCALE GENOMIC DNA]</scope>
    <source>
        <strain evidence="1 2">CLL3-39</strain>
    </source>
</reference>
<sequence length="336" mass="37848">MADETAPGGAPRPFNILIVAQAGRLQYEALLFAASLRAMSPRWNGRLIVAEPERGGLWRSETAIAPDVRAELERLGAEVRPFTARLFGERYPQGNKIEALALLPGGEPFLFFDSDTLVTGELADLAADFSRPTASMRRTGTWPVEELYWPGYTAIWRSLYDRFGLEFEGSLDLSQPDEHWERYLYFNAGWFLGPDPAEFHRRFASWAVAVRDAPPEELAIQPLDPWLDQVVLPLVIHSLGGGRPGPELAGLDGNLTCHYRLFPLLYARESDQVVQVLEEVAAPNRIKKLLKQHAPIHRMVFRGQGADVRAMFDRQALPKDEAEIRKAIREAGHWVR</sequence>
<dbReference type="AlphaFoldDB" id="A0A6B2JPV8"/>
<evidence type="ECO:0000313" key="1">
    <source>
        <dbReference type="EMBL" id="NDV00148.1"/>
    </source>
</evidence>
<dbReference type="Proteomes" id="UP000474757">
    <property type="component" value="Unassembled WGS sequence"/>
</dbReference>
<evidence type="ECO:0000313" key="2">
    <source>
        <dbReference type="Proteomes" id="UP000474757"/>
    </source>
</evidence>
<organism evidence="1 2">
    <name type="scientific">Pseudoroseicyclus tamaricis</name>
    <dbReference type="NCBI Taxonomy" id="2705421"/>
    <lineage>
        <taxon>Bacteria</taxon>
        <taxon>Pseudomonadati</taxon>
        <taxon>Pseudomonadota</taxon>
        <taxon>Alphaproteobacteria</taxon>
        <taxon>Rhodobacterales</taxon>
        <taxon>Paracoccaceae</taxon>
        <taxon>Pseudoroseicyclus</taxon>
    </lineage>
</organism>
<proteinExistence type="predicted"/>
<protein>
    <submittedName>
        <fullName evidence="1">Uncharacterized protein</fullName>
    </submittedName>
</protein>
<dbReference type="RefSeq" id="WP_163890188.1">
    <property type="nucleotide sequence ID" value="NZ_JAAFYS010000001.1"/>
</dbReference>
<name>A0A6B2JPV8_9RHOB</name>